<keyword evidence="3" id="KW-1185">Reference proteome</keyword>
<keyword evidence="1" id="KW-1133">Transmembrane helix</keyword>
<dbReference type="Proteomes" id="UP000236248">
    <property type="component" value="Chromosome NCAV"/>
</dbReference>
<evidence type="ECO:0000256" key="1">
    <source>
        <dbReference type="SAM" id="Phobius"/>
    </source>
</evidence>
<reference evidence="3" key="1">
    <citation type="submission" date="2018-01" db="EMBL/GenBank/DDBJ databases">
        <authorList>
            <person name="Kerou L M."/>
        </authorList>
    </citation>
    <scope>NUCLEOTIDE SEQUENCE [LARGE SCALE GENOMIC DNA]</scope>
    <source>
        <strain evidence="3">SCU2</strain>
    </source>
</reference>
<feature type="transmembrane region" description="Helical" evidence="1">
    <location>
        <begin position="109"/>
        <end position="130"/>
    </location>
</feature>
<dbReference type="AlphaFoldDB" id="A0A2K5ASL5"/>
<dbReference type="RefSeq" id="WP_103286774.1">
    <property type="nucleotide sequence ID" value="NZ_LT981265.1"/>
</dbReference>
<keyword evidence="1" id="KW-0472">Membrane</keyword>
<feature type="transmembrane region" description="Helical" evidence="1">
    <location>
        <begin position="150"/>
        <end position="171"/>
    </location>
</feature>
<dbReference type="EMBL" id="LT981265">
    <property type="protein sequence ID" value="SPC34599.1"/>
    <property type="molecule type" value="Genomic_DNA"/>
</dbReference>
<proteinExistence type="predicted"/>
<dbReference type="GeneID" id="41595429"/>
<protein>
    <submittedName>
        <fullName evidence="2">Uncharacterized protein</fullName>
    </submittedName>
</protein>
<feature type="transmembrane region" description="Helical" evidence="1">
    <location>
        <begin position="67"/>
        <end position="89"/>
    </location>
</feature>
<keyword evidence="1" id="KW-0812">Transmembrane</keyword>
<feature type="transmembrane region" description="Helical" evidence="1">
    <location>
        <begin position="42"/>
        <end position="61"/>
    </location>
</feature>
<dbReference type="KEGG" id="ncv:NCAV_1433"/>
<accession>A0A2K5ASL5</accession>
<gene>
    <name evidence="2" type="ORF">NCAV_1433</name>
</gene>
<name>A0A2K5ASL5_9ARCH</name>
<evidence type="ECO:0000313" key="3">
    <source>
        <dbReference type="Proteomes" id="UP000236248"/>
    </source>
</evidence>
<evidence type="ECO:0000313" key="2">
    <source>
        <dbReference type="EMBL" id="SPC34599.1"/>
    </source>
</evidence>
<organism evidence="2 3">
    <name type="scientific">Candidatus Nitrosocaldus cavascurensis</name>
    <dbReference type="NCBI Taxonomy" id="2058097"/>
    <lineage>
        <taxon>Archaea</taxon>
        <taxon>Nitrososphaerota</taxon>
        <taxon>Nitrososphaeria</taxon>
        <taxon>Candidatus Nitrosocaldales</taxon>
        <taxon>Candidatus Nitrosocaldaceae</taxon>
        <taxon>Candidatus Nitrosocaldus</taxon>
    </lineage>
</organism>
<sequence>MMVEPLYVFSPRKTVYAGAVAGFITSWYVTVLLIASEYEIGFPLGTFYTVIGEIVGLRGVYALYSGLALHVATSTIVGALSSLLLVTILKHWRLRGKVCIVCSYRAAGVGLILGFIIWLVLFLPVTFLIVKPSLAFRAVSDVSMLYSTPVSVNALLGMVWSITISALPYHLGYGATLGYLMSKLVKRIAIVSSKNI</sequence>
<feature type="transmembrane region" description="Helical" evidence="1">
    <location>
        <begin position="15"/>
        <end position="35"/>
    </location>
</feature>